<keyword evidence="1" id="KW-0378">Hydrolase</keyword>
<evidence type="ECO:0000313" key="3">
    <source>
        <dbReference type="EMBL" id="OGZ00211.1"/>
    </source>
</evidence>
<proteinExistence type="predicted"/>
<protein>
    <recommendedName>
        <fullName evidence="5">Sortase</fullName>
    </recommendedName>
</protein>
<evidence type="ECO:0000313" key="4">
    <source>
        <dbReference type="Proteomes" id="UP000178880"/>
    </source>
</evidence>
<feature type="transmembrane region" description="Helical" evidence="2">
    <location>
        <begin position="37"/>
        <end position="58"/>
    </location>
</feature>
<sequence length="254" mass="27648">MQQPRPQLLRINEAVKDAAVFVAKARRHFRFSAPGPFLFYWAVSFLLIFAALYSFGFAPDGVLEVGDTMTATVGNQSDGVASSQSRLAAGVSAATTLYSAHPATTTAEKPRLIIPSIGLNAAIELPKSADLDTLNTALLDGPAYYPGSGTPGQVGNVFIFGHSSLLSVVHNQNFKVFNGLKDLKSGDVIRLQWNSVEYWYQVKTVSIKKANDAEIDLATDKRLLTLSTCQIVGGKENRYVVEAEFMRSYPLKII</sequence>
<keyword evidence="2" id="KW-0472">Membrane</keyword>
<reference evidence="3 4" key="1">
    <citation type="journal article" date="2016" name="Nat. Commun.">
        <title>Thousands of microbial genomes shed light on interconnected biogeochemical processes in an aquifer system.</title>
        <authorList>
            <person name="Anantharaman K."/>
            <person name="Brown C.T."/>
            <person name="Hug L.A."/>
            <person name="Sharon I."/>
            <person name="Castelle C.J."/>
            <person name="Probst A.J."/>
            <person name="Thomas B.C."/>
            <person name="Singh A."/>
            <person name="Wilkins M.J."/>
            <person name="Karaoz U."/>
            <person name="Brodie E.L."/>
            <person name="Williams K.H."/>
            <person name="Hubbard S.S."/>
            <person name="Banfield J.F."/>
        </authorList>
    </citation>
    <scope>NUCLEOTIDE SEQUENCE [LARGE SCALE GENOMIC DNA]</scope>
</reference>
<dbReference type="EMBL" id="MHLA01000006">
    <property type="protein sequence ID" value="OGZ00211.1"/>
    <property type="molecule type" value="Genomic_DNA"/>
</dbReference>
<dbReference type="STRING" id="1798650.A2945_05225"/>
<comment type="caution">
    <text evidence="3">The sequence shown here is derived from an EMBL/GenBank/DDBJ whole genome shotgun (WGS) entry which is preliminary data.</text>
</comment>
<name>A0A1G2CHT5_9BACT</name>
<dbReference type="InterPro" id="IPR023365">
    <property type="entry name" value="Sortase_dom-sf"/>
</dbReference>
<evidence type="ECO:0008006" key="5">
    <source>
        <dbReference type="Google" id="ProtNLM"/>
    </source>
</evidence>
<organism evidence="3 4">
    <name type="scientific">Candidatus Liptonbacteria bacterium RIFCSPLOWO2_01_FULL_52_25</name>
    <dbReference type="NCBI Taxonomy" id="1798650"/>
    <lineage>
        <taxon>Bacteria</taxon>
        <taxon>Candidatus Liptoniibacteriota</taxon>
    </lineage>
</organism>
<dbReference type="SUPFAM" id="SSF63817">
    <property type="entry name" value="Sortase"/>
    <property type="match status" value="1"/>
</dbReference>
<dbReference type="Proteomes" id="UP000178880">
    <property type="component" value="Unassembled WGS sequence"/>
</dbReference>
<accession>A0A1G2CHT5</accession>
<keyword evidence="2" id="KW-1133">Transmembrane helix</keyword>
<evidence type="ECO:0000256" key="2">
    <source>
        <dbReference type="SAM" id="Phobius"/>
    </source>
</evidence>
<dbReference type="GO" id="GO:0016787">
    <property type="term" value="F:hydrolase activity"/>
    <property type="evidence" value="ECO:0007669"/>
    <property type="project" value="UniProtKB-KW"/>
</dbReference>
<dbReference type="Pfam" id="PF04203">
    <property type="entry name" value="Sortase"/>
    <property type="match status" value="1"/>
</dbReference>
<keyword evidence="2" id="KW-0812">Transmembrane</keyword>
<dbReference type="Gene3D" id="2.40.260.10">
    <property type="entry name" value="Sortase"/>
    <property type="match status" value="1"/>
</dbReference>
<dbReference type="InterPro" id="IPR005754">
    <property type="entry name" value="Sortase"/>
</dbReference>
<gene>
    <name evidence="3" type="ORF">A2945_05225</name>
</gene>
<dbReference type="AlphaFoldDB" id="A0A1G2CHT5"/>
<evidence type="ECO:0000256" key="1">
    <source>
        <dbReference type="ARBA" id="ARBA00022801"/>
    </source>
</evidence>